<accession>A0ABR1WTW2</accession>
<keyword evidence="3" id="KW-1185">Reference proteome</keyword>
<evidence type="ECO:0000313" key="2">
    <source>
        <dbReference type="EMBL" id="KAK8086602.1"/>
    </source>
</evidence>
<reference evidence="2 3" key="1">
    <citation type="submission" date="2023-01" db="EMBL/GenBank/DDBJ databases">
        <title>Analysis of 21 Apiospora genomes using comparative genomics revels a genus with tremendous synthesis potential of carbohydrate active enzymes and secondary metabolites.</title>
        <authorList>
            <person name="Sorensen T."/>
        </authorList>
    </citation>
    <scope>NUCLEOTIDE SEQUENCE [LARGE SCALE GENOMIC DNA]</scope>
    <source>
        <strain evidence="2 3">CBS 135458</strain>
    </source>
</reference>
<dbReference type="Gene3D" id="3.40.630.30">
    <property type="match status" value="1"/>
</dbReference>
<gene>
    <name evidence="2" type="ORF">PG994_001576</name>
</gene>
<dbReference type="InterPro" id="IPR000182">
    <property type="entry name" value="GNAT_dom"/>
</dbReference>
<dbReference type="GeneID" id="92086048"/>
<dbReference type="EMBL" id="JAQQWL010000002">
    <property type="protein sequence ID" value="KAK8086602.1"/>
    <property type="molecule type" value="Genomic_DNA"/>
</dbReference>
<dbReference type="Pfam" id="PF00583">
    <property type="entry name" value="Acetyltransf_1"/>
    <property type="match status" value="1"/>
</dbReference>
<evidence type="ECO:0000313" key="3">
    <source>
        <dbReference type="Proteomes" id="UP001480595"/>
    </source>
</evidence>
<comment type="caution">
    <text evidence="2">The sequence shown here is derived from an EMBL/GenBank/DDBJ whole genome shotgun (WGS) entry which is preliminary data.</text>
</comment>
<dbReference type="PANTHER" id="PTHR42791:SF17">
    <property type="entry name" value="ACETYLTRANSFERASE, GNAT FAMILY FAMILY (AFU_ORTHOLOGUE AFUA_8G05690)"/>
    <property type="match status" value="1"/>
</dbReference>
<keyword evidence="2" id="KW-0687">Ribonucleoprotein</keyword>
<protein>
    <submittedName>
        <fullName evidence="2">Ribosomal protein S18 acetylase RimI</fullName>
    </submittedName>
</protein>
<dbReference type="RefSeq" id="XP_066721126.1">
    <property type="nucleotide sequence ID" value="XM_066852985.1"/>
</dbReference>
<organism evidence="2 3">
    <name type="scientific">Apiospora phragmitis</name>
    <dbReference type="NCBI Taxonomy" id="2905665"/>
    <lineage>
        <taxon>Eukaryota</taxon>
        <taxon>Fungi</taxon>
        <taxon>Dikarya</taxon>
        <taxon>Ascomycota</taxon>
        <taxon>Pezizomycotina</taxon>
        <taxon>Sordariomycetes</taxon>
        <taxon>Xylariomycetidae</taxon>
        <taxon>Amphisphaeriales</taxon>
        <taxon>Apiosporaceae</taxon>
        <taxon>Apiospora</taxon>
    </lineage>
</organism>
<name>A0ABR1WTW2_9PEZI</name>
<dbReference type="CDD" id="cd04301">
    <property type="entry name" value="NAT_SF"/>
    <property type="match status" value="1"/>
</dbReference>
<sequence>MSFAVLPALIPDITPVYDVYFAAFKDEKIFEYIYPDGVNRNEHRQWMTDQWGIDPNEYTLKCVEPATGQIVGMATFEVYWNANVDTETSVGMKWKRPDGDFSRLNGFEKQRLEIVMGALWNMRENIIGNRRHVYCLTMAVQPGYQRKGVGTLLLNWGIDLADRLDVPIYLESTITARHFYKRFGFDIPEFVIHKAEVIGDDRDDIVPIMVRMPKNHEGLSVGEWQAMVDAL</sequence>
<feature type="domain" description="N-acetyltransferase" evidence="1">
    <location>
        <begin position="58"/>
        <end position="217"/>
    </location>
</feature>
<dbReference type="SUPFAM" id="SSF55729">
    <property type="entry name" value="Acyl-CoA N-acyltransferases (Nat)"/>
    <property type="match status" value="1"/>
</dbReference>
<evidence type="ECO:0000259" key="1">
    <source>
        <dbReference type="PROSITE" id="PS51186"/>
    </source>
</evidence>
<dbReference type="InterPro" id="IPR052523">
    <property type="entry name" value="Trichothecene_AcTrans"/>
</dbReference>
<dbReference type="Proteomes" id="UP001480595">
    <property type="component" value="Unassembled WGS sequence"/>
</dbReference>
<proteinExistence type="predicted"/>
<dbReference type="InterPro" id="IPR016181">
    <property type="entry name" value="Acyl_CoA_acyltransferase"/>
</dbReference>
<dbReference type="PROSITE" id="PS51186">
    <property type="entry name" value="GNAT"/>
    <property type="match status" value="1"/>
</dbReference>
<dbReference type="PANTHER" id="PTHR42791">
    <property type="entry name" value="GNAT FAMILY ACETYLTRANSFERASE"/>
    <property type="match status" value="1"/>
</dbReference>
<dbReference type="GO" id="GO:0005840">
    <property type="term" value="C:ribosome"/>
    <property type="evidence" value="ECO:0007669"/>
    <property type="project" value="UniProtKB-KW"/>
</dbReference>
<keyword evidence="2" id="KW-0689">Ribosomal protein</keyword>